<proteinExistence type="predicted"/>
<keyword evidence="3" id="KW-1185">Reference proteome</keyword>
<protein>
    <submittedName>
        <fullName evidence="2">DUF1990 family protein</fullName>
    </submittedName>
</protein>
<comment type="caution">
    <text evidence="2">The sequence shown here is derived from an EMBL/GenBank/DDBJ whole genome shotgun (WGS) entry which is preliminary data.</text>
</comment>
<dbReference type="EMBL" id="WQKZ01000001">
    <property type="protein sequence ID" value="MVN74739.1"/>
    <property type="molecule type" value="Genomic_DNA"/>
</dbReference>
<dbReference type="InterPro" id="IPR018960">
    <property type="entry name" value="DUF1990"/>
</dbReference>
<feature type="domain" description="DUF1990" evidence="1">
    <location>
        <begin position="37"/>
        <end position="201"/>
    </location>
</feature>
<evidence type="ECO:0000259" key="1">
    <source>
        <dbReference type="Pfam" id="PF09348"/>
    </source>
</evidence>
<accession>A0A7K1T8K6</accession>
<dbReference type="AlphaFoldDB" id="A0A7K1T8K6"/>
<organism evidence="2 3">
    <name type="scientific">Hymenobacter ginkgonis</name>
    <dbReference type="NCBI Taxonomy" id="2682976"/>
    <lineage>
        <taxon>Bacteria</taxon>
        <taxon>Pseudomonadati</taxon>
        <taxon>Bacteroidota</taxon>
        <taxon>Cytophagia</taxon>
        <taxon>Cytophagales</taxon>
        <taxon>Hymenobacteraceae</taxon>
        <taxon>Hymenobacter</taxon>
    </lineage>
</organism>
<evidence type="ECO:0000313" key="2">
    <source>
        <dbReference type="EMBL" id="MVN74739.1"/>
    </source>
</evidence>
<gene>
    <name evidence="2" type="ORF">GO988_00190</name>
</gene>
<evidence type="ECO:0000313" key="3">
    <source>
        <dbReference type="Proteomes" id="UP000441336"/>
    </source>
</evidence>
<sequence>MPSPTPPAPLWEQYRTQLAAYAHTKVNYDVSTQGLDTAATGWRVDDYATSLPPEPPGPAQAAGSFAAAVDVLRNYKFPPPNLITGIFAPDQPLEKRIMVLRAQFLGFTFLFGVQVVDVVAEAACPTPTGAEQVWGYGYRTLEGHFERGQINFSIHKNLVTGAVDFRIHAVSQKGTIRNPFYWLGFKVFGRMLQRRFARQSLLRMRRLVAEALTQSPAPAQTKPAAVG</sequence>
<dbReference type="Proteomes" id="UP000441336">
    <property type="component" value="Unassembled WGS sequence"/>
</dbReference>
<dbReference type="Pfam" id="PF09348">
    <property type="entry name" value="DUF1990"/>
    <property type="match status" value="1"/>
</dbReference>
<name>A0A7K1T8K6_9BACT</name>
<reference evidence="2 3" key="1">
    <citation type="submission" date="2019-12" db="EMBL/GenBank/DDBJ databases">
        <title>Hymenobacter sp. HMF4947 Genome sequencing and assembly.</title>
        <authorList>
            <person name="Kang H."/>
            <person name="Cha I."/>
            <person name="Kim H."/>
            <person name="Joh K."/>
        </authorList>
    </citation>
    <scope>NUCLEOTIDE SEQUENCE [LARGE SCALE GENOMIC DNA]</scope>
    <source>
        <strain evidence="2 3">HMF4947</strain>
    </source>
</reference>